<evidence type="ECO:0000313" key="9">
    <source>
        <dbReference type="EMBL" id="GAA4727348.1"/>
    </source>
</evidence>
<proteinExistence type="predicted"/>
<dbReference type="Proteomes" id="UP001499882">
    <property type="component" value="Unassembled WGS sequence"/>
</dbReference>
<dbReference type="PANTHER" id="PTHR37461">
    <property type="entry name" value="ANTI-SIGMA-K FACTOR RSKA"/>
    <property type="match status" value="1"/>
</dbReference>
<dbReference type="RefSeq" id="WP_345525280.1">
    <property type="nucleotide sequence ID" value="NZ_BAABKN010000005.1"/>
</dbReference>
<name>A0ABP8YFC2_9ACTN</name>
<dbReference type="Gene3D" id="1.10.10.1320">
    <property type="entry name" value="Anti-sigma factor, zinc-finger domain"/>
    <property type="match status" value="1"/>
</dbReference>
<sequence>MTTGGLSDGHGCQFAQDDAAYVLGALPPAERLAFERHLETCSACAAAVRQIAGLPGLLGRLPIDAVESAPEPEPLPDTLLPRLVQDVRRAQRRRHWAVGLAAAAAVVAIGATGATVLAVTSDDAPPPTATGQTMTPLDQDRVDASVALTSVAWGTRLDLTCSYDEPSGGYQHEDPAPTYSLVVRTQDGAVEQVATWKALPGKTMHLTGATALDTDQITSVEVRAADGRPVLQLDG</sequence>
<evidence type="ECO:0000256" key="3">
    <source>
        <dbReference type="ARBA" id="ARBA00022989"/>
    </source>
</evidence>
<organism evidence="9 10">
    <name type="scientific">Nocardioides endophyticus</name>
    <dbReference type="NCBI Taxonomy" id="1353775"/>
    <lineage>
        <taxon>Bacteria</taxon>
        <taxon>Bacillati</taxon>
        <taxon>Actinomycetota</taxon>
        <taxon>Actinomycetes</taxon>
        <taxon>Propionibacteriales</taxon>
        <taxon>Nocardioidaceae</taxon>
        <taxon>Nocardioides</taxon>
    </lineage>
</organism>
<evidence type="ECO:0000256" key="5">
    <source>
        <dbReference type="ARBA" id="ARBA00023136"/>
    </source>
</evidence>
<keyword evidence="4" id="KW-0805">Transcription regulation</keyword>
<protein>
    <submittedName>
        <fullName evidence="9">Zf-HC2 domain-containing protein</fullName>
    </submittedName>
</protein>
<dbReference type="InterPro" id="IPR041916">
    <property type="entry name" value="Anti_sigma_zinc_sf"/>
</dbReference>
<evidence type="ECO:0000256" key="1">
    <source>
        <dbReference type="ARBA" id="ARBA00004167"/>
    </source>
</evidence>
<dbReference type="InterPro" id="IPR051474">
    <property type="entry name" value="Anti-sigma-K/W_factor"/>
</dbReference>
<feature type="domain" description="Putative zinc-finger" evidence="8">
    <location>
        <begin position="20"/>
        <end position="45"/>
    </location>
</feature>
<evidence type="ECO:0000256" key="4">
    <source>
        <dbReference type="ARBA" id="ARBA00023015"/>
    </source>
</evidence>
<dbReference type="EMBL" id="BAABKN010000005">
    <property type="protein sequence ID" value="GAA4727348.1"/>
    <property type="molecule type" value="Genomic_DNA"/>
</dbReference>
<keyword evidence="6" id="KW-0804">Transcription</keyword>
<dbReference type="InterPro" id="IPR027383">
    <property type="entry name" value="Znf_put"/>
</dbReference>
<gene>
    <name evidence="9" type="ORF">GCM10023350_07810</name>
</gene>
<keyword evidence="3 7" id="KW-1133">Transmembrane helix</keyword>
<dbReference type="PANTHER" id="PTHR37461:SF1">
    <property type="entry name" value="ANTI-SIGMA-K FACTOR RSKA"/>
    <property type="match status" value="1"/>
</dbReference>
<reference evidence="10" key="1">
    <citation type="journal article" date="2019" name="Int. J. Syst. Evol. Microbiol.">
        <title>The Global Catalogue of Microorganisms (GCM) 10K type strain sequencing project: providing services to taxonomists for standard genome sequencing and annotation.</title>
        <authorList>
            <consortium name="The Broad Institute Genomics Platform"/>
            <consortium name="The Broad Institute Genome Sequencing Center for Infectious Disease"/>
            <person name="Wu L."/>
            <person name="Ma J."/>
        </authorList>
    </citation>
    <scope>NUCLEOTIDE SEQUENCE [LARGE SCALE GENOMIC DNA]</scope>
    <source>
        <strain evidence="10">JCM 18532</strain>
    </source>
</reference>
<keyword evidence="5 7" id="KW-0472">Membrane</keyword>
<feature type="transmembrane region" description="Helical" evidence="7">
    <location>
        <begin position="96"/>
        <end position="119"/>
    </location>
</feature>
<keyword evidence="10" id="KW-1185">Reference proteome</keyword>
<comment type="subcellular location">
    <subcellularLocation>
        <location evidence="1">Membrane</location>
        <topology evidence="1">Single-pass membrane protein</topology>
    </subcellularLocation>
</comment>
<dbReference type="Pfam" id="PF13490">
    <property type="entry name" value="zf-HC2"/>
    <property type="match status" value="1"/>
</dbReference>
<evidence type="ECO:0000259" key="8">
    <source>
        <dbReference type="Pfam" id="PF13490"/>
    </source>
</evidence>
<evidence type="ECO:0000256" key="6">
    <source>
        <dbReference type="ARBA" id="ARBA00023163"/>
    </source>
</evidence>
<evidence type="ECO:0000313" key="10">
    <source>
        <dbReference type="Proteomes" id="UP001499882"/>
    </source>
</evidence>
<evidence type="ECO:0000256" key="2">
    <source>
        <dbReference type="ARBA" id="ARBA00022692"/>
    </source>
</evidence>
<accession>A0ABP8YFC2</accession>
<keyword evidence="2 7" id="KW-0812">Transmembrane</keyword>
<comment type="caution">
    <text evidence="9">The sequence shown here is derived from an EMBL/GenBank/DDBJ whole genome shotgun (WGS) entry which is preliminary data.</text>
</comment>
<evidence type="ECO:0000256" key="7">
    <source>
        <dbReference type="SAM" id="Phobius"/>
    </source>
</evidence>